<organism evidence="2 3">
    <name type="scientific">Oryza sativa subsp. japonica</name>
    <name type="common">Rice</name>
    <dbReference type="NCBI Taxonomy" id="39947"/>
    <lineage>
        <taxon>Eukaryota</taxon>
        <taxon>Viridiplantae</taxon>
        <taxon>Streptophyta</taxon>
        <taxon>Embryophyta</taxon>
        <taxon>Tracheophyta</taxon>
        <taxon>Spermatophyta</taxon>
        <taxon>Magnoliopsida</taxon>
        <taxon>Liliopsida</taxon>
        <taxon>Poales</taxon>
        <taxon>Poaceae</taxon>
        <taxon>BOP clade</taxon>
        <taxon>Oryzoideae</taxon>
        <taxon>Oryzeae</taxon>
        <taxon>Oryzinae</taxon>
        <taxon>Oryza</taxon>
        <taxon>Oryza sativa</taxon>
    </lineage>
</organism>
<proteinExistence type="predicted"/>
<sequence>MPWGVSLDHHERYMNSIPLILHVMRETLFPVNHKADSRSRAQQRHGAENQEAHRSPTQDLHLMDARGNNKLLHTGSCRDKFQ</sequence>
<accession>A0A0P0XHZ9</accession>
<name>A0A0P0XHZ9_ORYSJ</name>
<feature type="compositionally biased region" description="Basic and acidic residues" evidence="1">
    <location>
        <begin position="33"/>
        <end position="64"/>
    </location>
</feature>
<dbReference type="EMBL" id="AP014964">
    <property type="protein sequence ID" value="BAT06417.1"/>
    <property type="molecule type" value="Genomic_DNA"/>
</dbReference>
<reference evidence="2 3" key="3">
    <citation type="journal article" date="2013" name="Rice">
        <title>Improvement of the Oryza sativa Nipponbare reference genome using next generation sequence and optical map data.</title>
        <authorList>
            <person name="Kawahara Y."/>
            <person name="de la Bastide M."/>
            <person name="Hamilton J.P."/>
            <person name="Kanamori H."/>
            <person name="McCombie W.R."/>
            <person name="Ouyang S."/>
            <person name="Schwartz D.C."/>
            <person name="Tanaka T."/>
            <person name="Wu J."/>
            <person name="Zhou S."/>
            <person name="Childs K.L."/>
            <person name="Davidson R.M."/>
            <person name="Lin H."/>
            <person name="Quesada-Ocampo L."/>
            <person name="Vaillancourt B."/>
            <person name="Sakai H."/>
            <person name="Lee S.S."/>
            <person name="Kim J."/>
            <person name="Numa H."/>
            <person name="Itoh T."/>
            <person name="Buell C.R."/>
            <person name="Matsumoto T."/>
        </authorList>
    </citation>
    <scope>NUCLEOTIDE SEQUENCE [LARGE SCALE GENOMIC DNA]</scope>
    <source>
        <strain evidence="3">cv. Nipponbare</strain>
    </source>
</reference>
<reference evidence="2 3" key="2">
    <citation type="journal article" date="2013" name="Plant Cell Physiol.">
        <title>Rice Annotation Project Database (RAP-DB): an integrative and interactive database for rice genomics.</title>
        <authorList>
            <person name="Sakai H."/>
            <person name="Lee S.S."/>
            <person name="Tanaka T."/>
            <person name="Numa H."/>
            <person name="Kim J."/>
            <person name="Kawahara Y."/>
            <person name="Wakimoto H."/>
            <person name="Yang C.C."/>
            <person name="Iwamoto M."/>
            <person name="Abe T."/>
            <person name="Yamada Y."/>
            <person name="Muto A."/>
            <person name="Inokuchi H."/>
            <person name="Ikemura T."/>
            <person name="Matsumoto T."/>
            <person name="Sasaki T."/>
            <person name="Itoh T."/>
        </authorList>
    </citation>
    <scope>NUCLEOTIDE SEQUENCE [LARGE SCALE GENOMIC DNA]</scope>
    <source>
        <strain evidence="3">cv. Nipponbare</strain>
    </source>
</reference>
<dbReference type="Gramene" id="Os08t0533101-00">
    <property type="protein sequence ID" value="Os08t0533101-00"/>
    <property type="gene ID" value="Os08g0533101"/>
</dbReference>
<evidence type="ECO:0000313" key="3">
    <source>
        <dbReference type="Proteomes" id="UP000059680"/>
    </source>
</evidence>
<dbReference type="PaxDb" id="39947-A0A0P0XHZ9"/>
<dbReference type="AlphaFoldDB" id="A0A0P0XHZ9"/>
<gene>
    <name evidence="2" type="ordered locus">Os08g0533101</name>
    <name evidence="2" type="ORF">OSNPB_080533101</name>
</gene>
<dbReference type="Proteomes" id="UP000059680">
    <property type="component" value="Chromosome 8"/>
</dbReference>
<feature type="region of interest" description="Disordered" evidence="1">
    <location>
        <begin position="33"/>
        <end position="82"/>
    </location>
</feature>
<reference evidence="3" key="1">
    <citation type="journal article" date="2005" name="Nature">
        <title>The map-based sequence of the rice genome.</title>
        <authorList>
            <consortium name="International rice genome sequencing project (IRGSP)"/>
            <person name="Matsumoto T."/>
            <person name="Wu J."/>
            <person name="Kanamori H."/>
            <person name="Katayose Y."/>
            <person name="Fujisawa M."/>
            <person name="Namiki N."/>
            <person name="Mizuno H."/>
            <person name="Yamamoto K."/>
            <person name="Antonio B.A."/>
            <person name="Baba T."/>
            <person name="Sakata K."/>
            <person name="Nagamura Y."/>
            <person name="Aoki H."/>
            <person name="Arikawa K."/>
            <person name="Arita K."/>
            <person name="Bito T."/>
            <person name="Chiden Y."/>
            <person name="Fujitsuka N."/>
            <person name="Fukunaka R."/>
            <person name="Hamada M."/>
            <person name="Harada C."/>
            <person name="Hayashi A."/>
            <person name="Hijishita S."/>
            <person name="Honda M."/>
            <person name="Hosokawa S."/>
            <person name="Ichikawa Y."/>
            <person name="Idonuma A."/>
            <person name="Iijima M."/>
            <person name="Ikeda M."/>
            <person name="Ikeno M."/>
            <person name="Ito K."/>
            <person name="Ito S."/>
            <person name="Ito T."/>
            <person name="Ito Y."/>
            <person name="Ito Y."/>
            <person name="Iwabuchi A."/>
            <person name="Kamiya K."/>
            <person name="Karasawa W."/>
            <person name="Kurita K."/>
            <person name="Katagiri S."/>
            <person name="Kikuta A."/>
            <person name="Kobayashi H."/>
            <person name="Kobayashi N."/>
            <person name="Machita K."/>
            <person name="Maehara T."/>
            <person name="Masukawa M."/>
            <person name="Mizubayashi T."/>
            <person name="Mukai Y."/>
            <person name="Nagasaki H."/>
            <person name="Nagata Y."/>
            <person name="Naito S."/>
            <person name="Nakashima M."/>
            <person name="Nakama Y."/>
            <person name="Nakamichi Y."/>
            <person name="Nakamura M."/>
            <person name="Meguro A."/>
            <person name="Negishi M."/>
            <person name="Ohta I."/>
            <person name="Ohta T."/>
            <person name="Okamoto M."/>
            <person name="Ono N."/>
            <person name="Saji S."/>
            <person name="Sakaguchi M."/>
            <person name="Sakai K."/>
            <person name="Shibata M."/>
            <person name="Shimokawa T."/>
            <person name="Song J."/>
            <person name="Takazaki Y."/>
            <person name="Terasawa K."/>
            <person name="Tsugane M."/>
            <person name="Tsuji K."/>
            <person name="Ueda S."/>
            <person name="Waki K."/>
            <person name="Yamagata H."/>
            <person name="Yamamoto M."/>
            <person name="Yamamoto S."/>
            <person name="Yamane H."/>
            <person name="Yoshiki S."/>
            <person name="Yoshihara R."/>
            <person name="Yukawa K."/>
            <person name="Zhong H."/>
            <person name="Yano M."/>
            <person name="Yuan Q."/>
            <person name="Ouyang S."/>
            <person name="Liu J."/>
            <person name="Jones K.M."/>
            <person name="Gansberger K."/>
            <person name="Moffat K."/>
            <person name="Hill J."/>
            <person name="Bera J."/>
            <person name="Fadrosh D."/>
            <person name="Jin S."/>
            <person name="Johri S."/>
            <person name="Kim M."/>
            <person name="Overton L."/>
            <person name="Reardon M."/>
            <person name="Tsitrin T."/>
            <person name="Vuong H."/>
            <person name="Weaver B."/>
            <person name="Ciecko A."/>
            <person name="Tallon L."/>
            <person name="Jackson J."/>
            <person name="Pai G."/>
            <person name="Aken S.V."/>
            <person name="Utterback T."/>
            <person name="Reidmuller S."/>
            <person name="Feldblyum T."/>
            <person name="Hsiao J."/>
            <person name="Zismann V."/>
            <person name="Iobst S."/>
            <person name="de Vazeille A.R."/>
            <person name="Buell C.R."/>
            <person name="Ying K."/>
            <person name="Li Y."/>
            <person name="Lu T."/>
            <person name="Huang Y."/>
            <person name="Zhao Q."/>
            <person name="Feng Q."/>
            <person name="Zhang L."/>
            <person name="Zhu J."/>
            <person name="Weng Q."/>
            <person name="Mu J."/>
            <person name="Lu Y."/>
            <person name="Fan D."/>
            <person name="Liu Y."/>
            <person name="Guan J."/>
            <person name="Zhang Y."/>
            <person name="Yu S."/>
            <person name="Liu X."/>
            <person name="Zhang Y."/>
            <person name="Hong G."/>
            <person name="Han B."/>
            <person name="Choisne N."/>
            <person name="Demange N."/>
            <person name="Orjeda G."/>
            <person name="Samain S."/>
            <person name="Cattolico L."/>
            <person name="Pelletier E."/>
            <person name="Couloux A."/>
            <person name="Segurens B."/>
            <person name="Wincker P."/>
            <person name="D'Hont A."/>
            <person name="Scarpelli C."/>
            <person name="Weissenbach J."/>
            <person name="Salanoubat M."/>
            <person name="Quetier F."/>
            <person name="Yu Y."/>
            <person name="Kim H.R."/>
            <person name="Rambo T."/>
            <person name="Currie J."/>
            <person name="Collura K."/>
            <person name="Luo M."/>
            <person name="Yang T."/>
            <person name="Ammiraju J.S.S."/>
            <person name="Engler F."/>
            <person name="Soderlund C."/>
            <person name="Wing R.A."/>
            <person name="Palmer L.E."/>
            <person name="de la Bastide M."/>
            <person name="Spiegel L."/>
            <person name="Nascimento L."/>
            <person name="Zutavern T."/>
            <person name="O'Shaughnessy A."/>
            <person name="Dike S."/>
            <person name="Dedhia N."/>
            <person name="Preston R."/>
            <person name="Balija V."/>
            <person name="McCombie W.R."/>
            <person name="Chow T."/>
            <person name="Chen H."/>
            <person name="Chung M."/>
            <person name="Chen C."/>
            <person name="Shaw J."/>
            <person name="Wu H."/>
            <person name="Hsiao K."/>
            <person name="Chao Y."/>
            <person name="Chu M."/>
            <person name="Cheng C."/>
            <person name="Hour A."/>
            <person name="Lee P."/>
            <person name="Lin S."/>
            <person name="Lin Y."/>
            <person name="Liou J."/>
            <person name="Liu S."/>
            <person name="Hsing Y."/>
            <person name="Raghuvanshi S."/>
            <person name="Mohanty A."/>
            <person name="Bharti A.K."/>
            <person name="Gaur A."/>
            <person name="Gupta V."/>
            <person name="Kumar D."/>
            <person name="Ravi V."/>
            <person name="Vij S."/>
            <person name="Kapur A."/>
            <person name="Khurana P."/>
            <person name="Khurana P."/>
            <person name="Khurana J.P."/>
            <person name="Tyagi A.K."/>
            <person name="Gaikwad K."/>
            <person name="Singh A."/>
            <person name="Dalal V."/>
            <person name="Srivastava S."/>
            <person name="Dixit A."/>
            <person name="Pal A.K."/>
            <person name="Ghazi I.A."/>
            <person name="Yadav M."/>
            <person name="Pandit A."/>
            <person name="Bhargava A."/>
            <person name="Sureshbabu K."/>
            <person name="Batra K."/>
            <person name="Sharma T.R."/>
            <person name="Mohapatra T."/>
            <person name="Singh N.K."/>
            <person name="Messing J."/>
            <person name="Nelson A.B."/>
            <person name="Fuks G."/>
            <person name="Kavchok S."/>
            <person name="Keizer G."/>
            <person name="Linton E."/>
            <person name="Llaca V."/>
            <person name="Song R."/>
            <person name="Tanyolac B."/>
            <person name="Young S."/>
            <person name="Ho-Il K."/>
            <person name="Hahn J.H."/>
            <person name="Sangsakoo G."/>
            <person name="Vanavichit A."/>
            <person name="de Mattos Luiz.A.T."/>
            <person name="Zimmer P.D."/>
            <person name="Malone G."/>
            <person name="Dellagostin O."/>
            <person name="de Oliveira A.C."/>
            <person name="Bevan M."/>
            <person name="Bancroft I."/>
            <person name="Minx P."/>
            <person name="Cordum H."/>
            <person name="Wilson R."/>
            <person name="Cheng Z."/>
            <person name="Jin W."/>
            <person name="Jiang J."/>
            <person name="Leong S.A."/>
            <person name="Iwama H."/>
            <person name="Gojobori T."/>
            <person name="Itoh T."/>
            <person name="Niimura Y."/>
            <person name="Fujii Y."/>
            <person name="Habara T."/>
            <person name="Sakai H."/>
            <person name="Sato Y."/>
            <person name="Wilson G."/>
            <person name="Kumar K."/>
            <person name="McCouch S."/>
            <person name="Juretic N."/>
            <person name="Hoen D."/>
            <person name="Wright S."/>
            <person name="Bruskiewich R."/>
            <person name="Bureau T."/>
            <person name="Miyao A."/>
            <person name="Hirochika H."/>
            <person name="Nishikawa T."/>
            <person name="Kadowaki K."/>
            <person name="Sugiura M."/>
            <person name="Burr B."/>
            <person name="Sasaki T."/>
        </authorList>
    </citation>
    <scope>NUCLEOTIDE SEQUENCE [LARGE SCALE GENOMIC DNA]</scope>
    <source>
        <strain evidence="3">cv. Nipponbare</strain>
    </source>
</reference>
<evidence type="ECO:0000313" key="2">
    <source>
        <dbReference type="EMBL" id="BAT06417.1"/>
    </source>
</evidence>
<feature type="non-terminal residue" evidence="2">
    <location>
        <position position="82"/>
    </location>
</feature>
<keyword evidence="3" id="KW-1185">Reference proteome</keyword>
<evidence type="ECO:0000256" key="1">
    <source>
        <dbReference type="SAM" id="MobiDB-lite"/>
    </source>
</evidence>
<protein>
    <submittedName>
        <fullName evidence="2">Os08g0533101 protein</fullName>
    </submittedName>
</protein>
<dbReference type="InParanoid" id="A0A0P0XHZ9"/>